<dbReference type="EMBL" id="LR877145">
    <property type="protein sequence ID" value="CAD2213224.1"/>
    <property type="molecule type" value="Genomic_DNA"/>
</dbReference>
<dbReference type="Gene3D" id="1.10.8.270">
    <property type="entry name" value="putative rabgap domain of human tbc1 domain family member 14 like domains"/>
    <property type="match status" value="1"/>
</dbReference>
<dbReference type="GO" id="GO:0031267">
    <property type="term" value="F:small GTPase binding"/>
    <property type="evidence" value="ECO:0007669"/>
    <property type="project" value="TreeGrafter"/>
</dbReference>
<dbReference type="PANTHER" id="PTHR47219">
    <property type="entry name" value="RAB GTPASE-ACTIVATING PROTEIN 1-LIKE"/>
    <property type="match status" value="1"/>
</dbReference>
<evidence type="ECO:0000313" key="5">
    <source>
        <dbReference type="Proteomes" id="UP000515908"/>
    </source>
</evidence>
<dbReference type="InterPro" id="IPR035969">
    <property type="entry name" value="Rab-GAP_TBC_sf"/>
</dbReference>
<reference evidence="4 5" key="1">
    <citation type="submission" date="2020-08" db="EMBL/GenBank/DDBJ databases">
        <authorList>
            <person name="Newling K."/>
            <person name="Davey J."/>
            <person name="Forrester S."/>
        </authorList>
    </citation>
    <scope>NUCLEOTIDE SEQUENCE [LARGE SCALE GENOMIC DNA]</scope>
    <source>
        <strain evidence="5">Crithidia deanei Carvalho (ATCC PRA-265)</strain>
    </source>
</reference>
<gene>
    <name evidence="4" type="ORF">ADEAN_000066100</name>
</gene>
<dbReference type="InterPro" id="IPR000195">
    <property type="entry name" value="Rab-GAP-TBC_dom"/>
</dbReference>
<keyword evidence="2" id="KW-0175">Coiled coil</keyword>
<dbReference type="Proteomes" id="UP000515908">
    <property type="component" value="Chromosome 01"/>
</dbReference>
<organism evidence="4 5">
    <name type="scientific">Angomonas deanei</name>
    <dbReference type="NCBI Taxonomy" id="59799"/>
    <lineage>
        <taxon>Eukaryota</taxon>
        <taxon>Discoba</taxon>
        <taxon>Euglenozoa</taxon>
        <taxon>Kinetoplastea</taxon>
        <taxon>Metakinetoplastina</taxon>
        <taxon>Trypanosomatida</taxon>
        <taxon>Trypanosomatidae</taxon>
        <taxon>Strigomonadinae</taxon>
        <taxon>Angomonas</taxon>
    </lineage>
</organism>
<evidence type="ECO:0000256" key="2">
    <source>
        <dbReference type="ARBA" id="ARBA00023054"/>
    </source>
</evidence>
<evidence type="ECO:0000259" key="3">
    <source>
        <dbReference type="PROSITE" id="PS50086"/>
    </source>
</evidence>
<dbReference type="VEuPathDB" id="TriTrypDB:ADEAN_000066100"/>
<accession>A0A7G2C1N7</accession>
<dbReference type="FunFam" id="1.10.10.750:FF:000003">
    <property type="entry name" value="GTPase activating protein (Evi5)"/>
    <property type="match status" value="1"/>
</dbReference>
<dbReference type="FunFam" id="1.10.472.80:FF:000027">
    <property type="entry name" value="GTPase activating protein (Evi5)"/>
    <property type="match status" value="1"/>
</dbReference>
<dbReference type="OrthoDB" id="294251at2759"/>
<keyword evidence="1" id="KW-0343">GTPase activation</keyword>
<dbReference type="Gene3D" id="1.10.472.80">
    <property type="entry name" value="Ypt/Rab-GAP domain of gyp1p, domain 3"/>
    <property type="match status" value="1"/>
</dbReference>
<keyword evidence="5" id="KW-1185">Reference proteome</keyword>
<dbReference type="SMART" id="SM00164">
    <property type="entry name" value="TBC"/>
    <property type="match status" value="1"/>
</dbReference>
<protein>
    <submittedName>
        <fullName evidence="4">Rab-GTPase-TBC domain containing protein, putative</fullName>
    </submittedName>
</protein>
<dbReference type="Pfam" id="PF00566">
    <property type="entry name" value="RabGAP-TBC"/>
    <property type="match status" value="1"/>
</dbReference>
<evidence type="ECO:0000256" key="1">
    <source>
        <dbReference type="ARBA" id="ARBA00022468"/>
    </source>
</evidence>
<sequence length="314" mass="37138">MEEKFARHISGKKIKRREIKWGKMTEDWSRTNVKMYAKLKERCRKGIPSRLRNVAWQLLIGSHVEMQDPNNAGVYKALCAKVLRNKEIDLVLSRDLNRTFPNHVMFKEDGGVGQTFLKNVLHAYAGTDPEVGYVQGMGFIVGAFSTQLSEEESFWALHSIMYSERYKMRELFKPGFPLLQQFFYQFKRLLARLLPKLSKRFEELSVDPSFYASQWFLTLFVYHFPFRALLRIWDIFFCEGWKIIFRTAIALLKWEQKKLLSLPFEELLPTLKSIQDGKDSRELLERAHKVKFKTVELNQYGNEYWESIGRKPEV</sequence>
<proteinExistence type="predicted"/>
<name>A0A7G2C1N7_9TRYP</name>
<dbReference type="FunFam" id="1.10.8.270:FF:000016">
    <property type="entry name" value="TBC1 domain family member 2A"/>
    <property type="match status" value="1"/>
</dbReference>
<dbReference type="PROSITE" id="PS50086">
    <property type="entry name" value="TBC_RABGAP"/>
    <property type="match status" value="1"/>
</dbReference>
<dbReference type="PANTHER" id="PTHR47219:SF9">
    <property type="entry name" value="GTPASE ACTIVATING PROTEIN AND CENTROSOME-ASSOCIATED, ISOFORM B"/>
    <property type="match status" value="1"/>
</dbReference>
<evidence type="ECO:0000313" key="4">
    <source>
        <dbReference type="EMBL" id="CAD2213224.1"/>
    </source>
</evidence>
<dbReference type="InterPro" id="IPR050302">
    <property type="entry name" value="Rab_GAP_TBC_domain"/>
</dbReference>
<dbReference type="GO" id="GO:0005096">
    <property type="term" value="F:GTPase activator activity"/>
    <property type="evidence" value="ECO:0007669"/>
    <property type="project" value="UniProtKB-KW"/>
</dbReference>
<dbReference type="AlphaFoldDB" id="A0A7G2C1N7"/>
<dbReference type="SUPFAM" id="SSF47923">
    <property type="entry name" value="Ypt/Rab-GAP domain of gyp1p"/>
    <property type="match status" value="2"/>
</dbReference>
<dbReference type="Gene3D" id="1.10.10.750">
    <property type="entry name" value="Ypt/Rab-GAP domain of gyp1p, domain 1"/>
    <property type="match status" value="1"/>
</dbReference>
<feature type="domain" description="Rab-GAP TBC" evidence="3">
    <location>
        <begin position="46"/>
        <end position="240"/>
    </location>
</feature>